<feature type="transmembrane region" description="Helical" evidence="8">
    <location>
        <begin position="296"/>
        <end position="316"/>
    </location>
</feature>
<keyword evidence="4 8" id="KW-1133">Transmembrane helix</keyword>
<dbReference type="InterPro" id="IPR022357">
    <property type="entry name" value="MIP_CS"/>
</dbReference>
<feature type="transmembrane region" description="Helical" evidence="8">
    <location>
        <begin position="173"/>
        <end position="195"/>
    </location>
</feature>
<dbReference type="GO" id="GO:0015250">
    <property type="term" value="F:water channel activity"/>
    <property type="evidence" value="ECO:0007669"/>
    <property type="project" value="TreeGrafter"/>
</dbReference>
<evidence type="ECO:0000256" key="7">
    <source>
        <dbReference type="SAM" id="MobiDB-lite"/>
    </source>
</evidence>
<reference evidence="9 10" key="1">
    <citation type="submission" date="2020-03" db="EMBL/GenBank/DDBJ databases">
        <title>Draft Genome Sequence of Cudoniella acicularis.</title>
        <authorList>
            <person name="Buettner E."/>
            <person name="Kellner H."/>
        </authorList>
    </citation>
    <scope>NUCLEOTIDE SEQUENCE [LARGE SCALE GENOMIC DNA]</scope>
    <source>
        <strain evidence="9 10">DSM 108380</strain>
    </source>
</reference>
<feature type="transmembrane region" description="Helical" evidence="8">
    <location>
        <begin position="215"/>
        <end position="237"/>
    </location>
</feature>
<feature type="compositionally biased region" description="Basic and acidic residues" evidence="7">
    <location>
        <begin position="1"/>
        <end position="16"/>
    </location>
</feature>
<dbReference type="Gene3D" id="1.20.1080.10">
    <property type="entry name" value="Glycerol uptake facilitator protein"/>
    <property type="match status" value="1"/>
</dbReference>
<evidence type="ECO:0000256" key="4">
    <source>
        <dbReference type="ARBA" id="ARBA00022989"/>
    </source>
</evidence>
<evidence type="ECO:0000256" key="1">
    <source>
        <dbReference type="ARBA" id="ARBA00004141"/>
    </source>
</evidence>
<evidence type="ECO:0000256" key="5">
    <source>
        <dbReference type="ARBA" id="ARBA00023136"/>
    </source>
</evidence>
<dbReference type="OrthoDB" id="3222at2759"/>
<accession>A0A8H4W441</accession>
<dbReference type="EMBL" id="JAAMPI010000570">
    <property type="protein sequence ID" value="KAF4630254.1"/>
    <property type="molecule type" value="Genomic_DNA"/>
</dbReference>
<keyword evidence="3 6" id="KW-0812">Transmembrane</keyword>
<dbReference type="PROSITE" id="PS00221">
    <property type="entry name" value="MIP"/>
    <property type="match status" value="1"/>
</dbReference>
<evidence type="ECO:0000313" key="9">
    <source>
        <dbReference type="EMBL" id="KAF4630254.1"/>
    </source>
</evidence>
<dbReference type="InterPro" id="IPR000425">
    <property type="entry name" value="MIP"/>
</dbReference>
<sequence length="324" mass="34801">MANEEKATASDVERSNDTTGSARFHKPTSQPFIGRLGGNQEFALDPRDASNAALLQQVPDAASHMSLRAQLGLDGFRCLVLWKAAIIEGIGTLMLTFLTIWINLSPGGIPTPPTAQFGVFDNAAFIGPIVGGITNWFLVTLFTYSFGAVSGAHLNPTITIATFFARLCTLPRMVLYVAFQTGGSALAGLLVRVAIDTRDFKVGGCWLFTDQVSVSSAFVVEFVSCCALLFIAFGVGLDPRQRKVVGPTLSPFLVGMGLGTITFGTGFTRYGFGGAGMNPARCFGAFVGSRFPSWHWINWVANIAACILHGLVYHLIPPFEEYDL</sequence>
<evidence type="ECO:0000256" key="3">
    <source>
        <dbReference type="ARBA" id="ARBA00022692"/>
    </source>
</evidence>
<protein>
    <recommendedName>
        <fullName evidence="11">Aquaporin</fullName>
    </recommendedName>
</protein>
<organism evidence="9 10">
    <name type="scientific">Cudoniella acicularis</name>
    <dbReference type="NCBI Taxonomy" id="354080"/>
    <lineage>
        <taxon>Eukaryota</taxon>
        <taxon>Fungi</taxon>
        <taxon>Dikarya</taxon>
        <taxon>Ascomycota</taxon>
        <taxon>Pezizomycotina</taxon>
        <taxon>Leotiomycetes</taxon>
        <taxon>Helotiales</taxon>
        <taxon>Tricladiaceae</taxon>
        <taxon>Cudoniella</taxon>
    </lineage>
</organism>
<gene>
    <name evidence="9" type="ORF">G7Y89_g7889</name>
</gene>
<dbReference type="Pfam" id="PF00230">
    <property type="entry name" value="MIP"/>
    <property type="match status" value="1"/>
</dbReference>
<evidence type="ECO:0008006" key="11">
    <source>
        <dbReference type="Google" id="ProtNLM"/>
    </source>
</evidence>
<dbReference type="PRINTS" id="PR00783">
    <property type="entry name" value="MINTRINSICP"/>
</dbReference>
<dbReference type="Proteomes" id="UP000566819">
    <property type="component" value="Unassembled WGS sequence"/>
</dbReference>
<proteinExistence type="inferred from homology"/>
<evidence type="ECO:0000256" key="2">
    <source>
        <dbReference type="ARBA" id="ARBA00022448"/>
    </source>
</evidence>
<dbReference type="AlphaFoldDB" id="A0A8H4W441"/>
<feature type="transmembrane region" description="Helical" evidence="8">
    <location>
        <begin position="124"/>
        <end position="152"/>
    </location>
</feature>
<dbReference type="InterPro" id="IPR023271">
    <property type="entry name" value="Aquaporin-like"/>
</dbReference>
<dbReference type="InterPro" id="IPR034294">
    <property type="entry name" value="Aquaporin_transptr"/>
</dbReference>
<keyword evidence="5 8" id="KW-0472">Membrane</keyword>
<feature type="region of interest" description="Disordered" evidence="7">
    <location>
        <begin position="1"/>
        <end position="35"/>
    </location>
</feature>
<dbReference type="PANTHER" id="PTHR19139">
    <property type="entry name" value="AQUAPORIN TRANSPORTER"/>
    <property type="match status" value="1"/>
</dbReference>
<feature type="transmembrane region" description="Helical" evidence="8">
    <location>
        <begin position="80"/>
        <end position="104"/>
    </location>
</feature>
<keyword evidence="10" id="KW-1185">Reference proteome</keyword>
<comment type="caution">
    <text evidence="9">The sequence shown here is derived from an EMBL/GenBank/DDBJ whole genome shotgun (WGS) entry which is preliminary data.</text>
</comment>
<keyword evidence="2 6" id="KW-0813">Transport</keyword>
<feature type="transmembrane region" description="Helical" evidence="8">
    <location>
        <begin position="249"/>
        <end position="267"/>
    </location>
</feature>
<name>A0A8H4W441_9HELO</name>
<comment type="subcellular location">
    <subcellularLocation>
        <location evidence="1">Membrane</location>
        <topology evidence="1">Multi-pass membrane protein</topology>
    </subcellularLocation>
</comment>
<evidence type="ECO:0000256" key="6">
    <source>
        <dbReference type="RuleBase" id="RU000477"/>
    </source>
</evidence>
<comment type="similarity">
    <text evidence="6">Belongs to the MIP/aquaporin (TC 1.A.8) family.</text>
</comment>
<dbReference type="PANTHER" id="PTHR19139:SF290">
    <property type="entry name" value="AQUAPORIN"/>
    <property type="match status" value="1"/>
</dbReference>
<evidence type="ECO:0000313" key="10">
    <source>
        <dbReference type="Proteomes" id="UP000566819"/>
    </source>
</evidence>
<evidence type="ECO:0000256" key="8">
    <source>
        <dbReference type="SAM" id="Phobius"/>
    </source>
</evidence>
<dbReference type="SUPFAM" id="SSF81338">
    <property type="entry name" value="Aquaporin-like"/>
    <property type="match status" value="1"/>
</dbReference>
<feature type="compositionally biased region" description="Polar residues" evidence="7">
    <location>
        <begin position="17"/>
        <end position="31"/>
    </location>
</feature>
<dbReference type="GO" id="GO:0005886">
    <property type="term" value="C:plasma membrane"/>
    <property type="evidence" value="ECO:0007669"/>
    <property type="project" value="TreeGrafter"/>
</dbReference>